<dbReference type="Proteomes" id="UP000663882">
    <property type="component" value="Unassembled WGS sequence"/>
</dbReference>
<evidence type="ECO:0000313" key="1">
    <source>
        <dbReference type="EMBL" id="CAF1393569.1"/>
    </source>
</evidence>
<evidence type="ECO:0000313" key="3">
    <source>
        <dbReference type="Proteomes" id="UP000663882"/>
    </source>
</evidence>
<proteinExistence type="predicted"/>
<comment type="caution">
    <text evidence="1">The sequence shown here is derived from an EMBL/GenBank/DDBJ whole genome shotgun (WGS) entry which is preliminary data.</text>
</comment>
<sequence length="74" mass="8543">MESNEKYFIHKDDNNLVQGFTAFNLCKIFFTVKQLSIQSYSVIANLNKLALDHNNNLFNSIELLQSNYANILLT</sequence>
<evidence type="ECO:0000313" key="2">
    <source>
        <dbReference type="EMBL" id="CAF3557659.1"/>
    </source>
</evidence>
<accession>A0A815KID6</accession>
<reference evidence="1" key="1">
    <citation type="submission" date="2021-02" db="EMBL/GenBank/DDBJ databases">
        <authorList>
            <person name="Nowell W R."/>
        </authorList>
    </citation>
    <scope>NUCLEOTIDE SEQUENCE</scope>
</reference>
<dbReference type="EMBL" id="CAJOAX010000283">
    <property type="protein sequence ID" value="CAF3557659.1"/>
    <property type="molecule type" value="Genomic_DNA"/>
</dbReference>
<dbReference type="Proteomes" id="UP000663823">
    <property type="component" value="Unassembled WGS sequence"/>
</dbReference>
<dbReference type="AlphaFoldDB" id="A0A815KID6"/>
<gene>
    <name evidence="2" type="ORF">OTI717_LOCUS4636</name>
    <name evidence="1" type="ORF">RFH988_LOCUS34463</name>
</gene>
<dbReference type="OrthoDB" id="1600564at2759"/>
<organism evidence="1 3">
    <name type="scientific">Rotaria sordida</name>
    <dbReference type="NCBI Taxonomy" id="392033"/>
    <lineage>
        <taxon>Eukaryota</taxon>
        <taxon>Metazoa</taxon>
        <taxon>Spiralia</taxon>
        <taxon>Gnathifera</taxon>
        <taxon>Rotifera</taxon>
        <taxon>Eurotatoria</taxon>
        <taxon>Bdelloidea</taxon>
        <taxon>Philodinida</taxon>
        <taxon>Philodinidae</taxon>
        <taxon>Rotaria</taxon>
    </lineage>
</organism>
<protein>
    <submittedName>
        <fullName evidence="1">Uncharacterized protein</fullName>
    </submittedName>
</protein>
<name>A0A815KID6_9BILA</name>
<dbReference type="EMBL" id="CAJNOO010004782">
    <property type="protein sequence ID" value="CAF1393569.1"/>
    <property type="molecule type" value="Genomic_DNA"/>
</dbReference>